<dbReference type="EMBL" id="KI925456">
    <property type="protein sequence ID" value="ETW83578.1"/>
    <property type="molecule type" value="Genomic_DNA"/>
</dbReference>
<feature type="compositionally biased region" description="Basic and acidic residues" evidence="1">
    <location>
        <begin position="270"/>
        <end position="279"/>
    </location>
</feature>
<gene>
    <name evidence="2" type="ORF">HETIRDRAFT_449278</name>
</gene>
<organism evidence="2 3">
    <name type="scientific">Heterobasidion irregulare (strain TC 32-1)</name>
    <dbReference type="NCBI Taxonomy" id="747525"/>
    <lineage>
        <taxon>Eukaryota</taxon>
        <taxon>Fungi</taxon>
        <taxon>Dikarya</taxon>
        <taxon>Basidiomycota</taxon>
        <taxon>Agaricomycotina</taxon>
        <taxon>Agaricomycetes</taxon>
        <taxon>Russulales</taxon>
        <taxon>Bondarzewiaceae</taxon>
        <taxon>Heterobasidion</taxon>
        <taxon>Heterobasidion annosum species complex</taxon>
    </lineage>
</organism>
<evidence type="ECO:0000256" key="1">
    <source>
        <dbReference type="SAM" id="MobiDB-lite"/>
    </source>
</evidence>
<evidence type="ECO:0000313" key="3">
    <source>
        <dbReference type="Proteomes" id="UP000030671"/>
    </source>
</evidence>
<protein>
    <submittedName>
        <fullName evidence="2">Uncharacterized protein</fullName>
    </submittedName>
</protein>
<feature type="region of interest" description="Disordered" evidence="1">
    <location>
        <begin position="264"/>
        <end position="312"/>
    </location>
</feature>
<dbReference type="RefSeq" id="XP_009543356.1">
    <property type="nucleotide sequence ID" value="XM_009545061.1"/>
</dbReference>
<sequence length="372" mass="41685">MSSGQVSGAIFTLFLSKRAHPQQSILMEGEQNNESVSPRSIDPYTDLGFDQFAKIINWGDTWTLEEVATDDHLATLGRPLLPLEFISNMYESLEQQQQIEGHMRVPLKIESGFRTMETICPSEPILAEGPTPDDAQKSRGARKDVLLEDILSAGPYVFKSDEEKDRPLKETFAKIHDRSLLRREYLLYLASRGIGTLYATSQAGIDAFVPFNDHRYATTINPSLLDDMDPYDLGLFNEEGDANVPIIRIVFALAGRTTFLTARSPLSPSTRKEKSEALKRSAPSAPDTSLTIGPMLTGPYQPPTSESLDQEAKESRRFTAYDIWCSGLTSEIYAPITQESESVWADSLKTSKRWKEPMYETGDETNDRLRKA</sequence>
<dbReference type="STRING" id="747525.W4KCR9"/>
<evidence type="ECO:0000313" key="2">
    <source>
        <dbReference type="EMBL" id="ETW83578.1"/>
    </source>
</evidence>
<dbReference type="Proteomes" id="UP000030671">
    <property type="component" value="Unassembled WGS sequence"/>
</dbReference>
<dbReference type="HOGENOM" id="CLU_744062_0_0_1"/>
<name>W4KCR9_HETIT</name>
<accession>W4KCR9</accession>
<dbReference type="InParanoid" id="W4KCR9"/>
<dbReference type="GeneID" id="20675931"/>
<proteinExistence type="predicted"/>
<dbReference type="AlphaFoldDB" id="W4KCR9"/>
<reference evidence="2 3" key="1">
    <citation type="journal article" date="2012" name="New Phytol.">
        <title>Insight into trade-off between wood decay and parasitism from the genome of a fungal forest pathogen.</title>
        <authorList>
            <person name="Olson A."/>
            <person name="Aerts A."/>
            <person name="Asiegbu F."/>
            <person name="Belbahri L."/>
            <person name="Bouzid O."/>
            <person name="Broberg A."/>
            <person name="Canback B."/>
            <person name="Coutinho P.M."/>
            <person name="Cullen D."/>
            <person name="Dalman K."/>
            <person name="Deflorio G."/>
            <person name="van Diepen L.T."/>
            <person name="Dunand C."/>
            <person name="Duplessis S."/>
            <person name="Durling M."/>
            <person name="Gonthier P."/>
            <person name="Grimwood J."/>
            <person name="Fossdal C.G."/>
            <person name="Hansson D."/>
            <person name="Henrissat B."/>
            <person name="Hietala A."/>
            <person name="Himmelstrand K."/>
            <person name="Hoffmeister D."/>
            <person name="Hogberg N."/>
            <person name="James T.Y."/>
            <person name="Karlsson M."/>
            <person name="Kohler A."/>
            <person name="Kues U."/>
            <person name="Lee Y.H."/>
            <person name="Lin Y.C."/>
            <person name="Lind M."/>
            <person name="Lindquist E."/>
            <person name="Lombard V."/>
            <person name="Lucas S."/>
            <person name="Lunden K."/>
            <person name="Morin E."/>
            <person name="Murat C."/>
            <person name="Park J."/>
            <person name="Raffaello T."/>
            <person name="Rouze P."/>
            <person name="Salamov A."/>
            <person name="Schmutz J."/>
            <person name="Solheim H."/>
            <person name="Stahlberg J."/>
            <person name="Velez H."/>
            <person name="de Vries R.P."/>
            <person name="Wiebenga A."/>
            <person name="Woodward S."/>
            <person name="Yakovlev I."/>
            <person name="Garbelotto M."/>
            <person name="Martin F."/>
            <person name="Grigoriev I.V."/>
            <person name="Stenlid J."/>
        </authorList>
    </citation>
    <scope>NUCLEOTIDE SEQUENCE [LARGE SCALE GENOMIC DNA]</scope>
    <source>
        <strain evidence="2 3">TC 32-1</strain>
    </source>
</reference>
<keyword evidence="3" id="KW-1185">Reference proteome</keyword>
<dbReference type="KEGG" id="hir:HETIRDRAFT_449278"/>
<dbReference type="OrthoDB" id="107110at2759"/>